<organism evidence="2 3">
    <name type="scientific">Mycena chlorophos</name>
    <name type="common">Agaric fungus</name>
    <name type="synonym">Agaricus chlorophos</name>
    <dbReference type="NCBI Taxonomy" id="658473"/>
    <lineage>
        <taxon>Eukaryota</taxon>
        <taxon>Fungi</taxon>
        <taxon>Dikarya</taxon>
        <taxon>Basidiomycota</taxon>
        <taxon>Agaricomycotina</taxon>
        <taxon>Agaricomycetes</taxon>
        <taxon>Agaricomycetidae</taxon>
        <taxon>Agaricales</taxon>
        <taxon>Marasmiineae</taxon>
        <taxon>Mycenaceae</taxon>
        <taxon>Mycena</taxon>
    </lineage>
</organism>
<evidence type="ECO:0000313" key="2">
    <source>
        <dbReference type="EMBL" id="GAT52689.1"/>
    </source>
</evidence>
<dbReference type="Proteomes" id="UP000815677">
    <property type="component" value="Unassembled WGS sequence"/>
</dbReference>
<sequence length="464" mass="50582">MDKLPCLEHKPSRLFTLVALTSCSLDKRAPFGGSERGTTTRNAVERIARNAGTPASPPVSVLLSGIDADTGPCSLERVPRTCLVSGPLFVLTESHAVATKSSYSRPRSLLGYLDLPCRLHLPQDSAGEIVADPTSCSDGMRPPTDKVHALGMCVSQSTPPRQLRIHSASHSKAGIVAPLLPTRHWHHLKRRIVVTPPMHSRSSQNEERTGRAGTLSSSRKTGFRPAHRRYNCAEPRPPSTRHFNESARFPDVSVGRYRWPQTDSVARPTTMNNLVNLSLVVNGAGTVEDRVLEAGHVCRAGPPTEATASNAQSLAGLTLSRRLRLGCEPSEYAQPEKPARDPLGQTTTTIVPILIARLARYAKPDRAQRRGVMSGHDDRALPPVTFLHMVGPCPEYGDSYEDGEEMRGKQTDGRGGTSFLAMSSPCTSLAMRGTNLRLADLSFATLDEMYKRACSATRMDWRID</sequence>
<evidence type="ECO:0000313" key="3">
    <source>
        <dbReference type="Proteomes" id="UP000815677"/>
    </source>
</evidence>
<reference evidence="2" key="1">
    <citation type="submission" date="2014-09" db="EMBL/GenBank/DDBJ databases">
        <title>Genome sequence of the luminous mushroom Mycena chlorophos for searching fungal bioluminescence genes.</title>
        <authorList>
            <person name="Tanaka Y."/>
            <person name="Kasuga D."/>
            <person name="Oba Y."/>
            <person name="Hase S."/>
            <person name="Sato K."/>
            <person name="Oba Y."/>
            <person name="Sakakibara Y."/>
        </authorList>
    </citation>
    <scope>NUCLEOTIDE SEQUENCE</scope>
</reference>
<evidence type="ECO:0000256" key="1">
    <source>
        <dbReference type="SAM" id="MobiDB-lite"/>
    </source>
</evidence>
<gene>
    <name evidence="2" type="ORF">MCHLO_09714</name>
</gene>
<proteinExistence type="predicted"/>
<keyword evidence="3" id="KW-1185">Reference proteome</keyword>
<feature type="region of interest" description="Disordered" evidence="1">
    <location>
        <begin position="196"/>
        <end position="245"/>
    </location>
</feature>
<dbReference type="EMBL" id="DF847858">
    <property type="protein sequence ID" value="GAT52689.1"/>
    <property type="molecule type" value="Genomic_DNA"/>
</dbReference>
<feature type="compositionally biased region" description="Basic residues" evidence="1">
    <location>
        <begin position="221"/>
        <end position="230"/>
    </location>
</feature>
<accession>A0ABQ0LPZ7</accession>
<name>A0ABQ0LPZ7_MYCCL</name>
<protein>
    <submittedName>
        <fullName evidence="2">Uncharacterized protein</fullName>
    </submittedName>
</protein>